<evidence type="ECO:0000256" key="6">
    <source>
        <dbReference type="SAM" id="MobiDB-lite"/>
    </source>
</evidence>
<sequence length="280" mass="31342">MAASEESTDKPMPLLDHLVELRRRLIWSIATFVIAFGICYHFSGEIYRFLAAPLAEIMRQKNEQPHLIYTALYEAFFTYLRVAVFGAIFLSFPMIAIQAWIFIAPGLYRDEKRAFAPFLVATPVLFLLGAALAYYLVFPMAWKFFLSFQQTGGASDMGIQLQARVSEYLDLVTKMILAFGTCFELPVVLTLLVRVGLVQTAQLRRVRRYAYVGAFAVSAVIAPPDAITMLSLAIPLVILYEISILAARLVEPRRVDEDDDESDDDPSHPHDGTTTTDGAS</sequence>
<name>A0ABQ0NYW2_9PROT</name>
<evidence type="ECO:0000256" key="4">
    <source>
        <dbReference type="ARBA" id="ARBA00023136"/>
    </source>
</evidence>
<evidence type="ECO:0000313" key="8">
    <source>
        <dbReference type="Proteomes" id="UP001062901"/>
    </source>
</evidence>
<dbReference type="HAMAP" id="MF_00902">
    <property type="entry name" value="TatC"/>
    <property type="match status" value="1"/>
</dbReference>
<accession>A0ABQ0NYW2</accession>
<evidence type="ECO:0000256" key="3">
    <source>
        <dbReference type="ARBA" id="ARBA00022989"/>
    </source>
</evidence>
<organism evidence="7 8">
    <name type="scientific">Saccharibacter floricola DSM 15669</name>
    <dbReference type="NCBI Taxonomy" id="1123227"/>
    <lineage>
        <taxon>Bacteria</taxon>
        <taxon>Pseudomonadati</taxon>
        <taxon>Pseudomonadota</taxon>
        <taxon>Alphaproteobacteria</taxon>
        <taxon>Acetobacterales</taxon>
        <taxon>Acetobacteraceae</taxon>
        <taxon>Saccharibacter</taxon>
    </lineage>
</organism>
<protein>
    <recommendedName>
        <fullName evidence="5">Sec-independent protein translocase protein TatC</fullName>
    </recommendedName>
</protein>
<dbReference type="Pfam" id="PF00902">
    <property type="entry name" value="TatC"/>
    <property type="match status" value="1"/>
</dbReference>
<reference evidence="7" key="1">
    <citation type="submission" date="2013-04" db="EMBL/GenBank/DDBJ databases">
        <title>The genome sequencing project of 58 acetic acid bacteria.</title>
        <authorList>
            <person name="Okamoto-Kainuma A."/>
            <person name="Ishikawa M."/>
            <person name="Umino S."/>
            <person name="Koizumi Y."/>
            <person name="Shiwa Y."/>
            <person name="Yoshikawa H."/>
            <person name="Matsutani M."/>
            <person name="Matsushita K."/>
        </authorList>
    </citation>
    <scope>NUCLEOTIDE SEQUENCE</scope>
    <source>
        <strain evidence="7">DSM 15669</strain>
    </source>
</reference>
<feature type="region of interest" description="Disordered" evidence="6">
    <location>
        <begin position="255"/>
        <end position="280"/>
    </location>
</feature>
<keyword evidence="5" id="KW-0811">Translocation</keyword>
<comment type="similarity">
    <text evidence="5">Belongs to the TatC family.</text>
</comment>
<dbReference type="InterPro" id="IPR002033">
    <property type="entry name" value="TatC"/>
</dbReference>
<feature type="transmembrane region" description="Helical" evidence="5">
    <location>
        <begin position="175"/>
        <end position="197"/>
    </location>
</feature>
<proteinExistence type="inferred from homology"/>
<dbReference type="RefSeq" id="WP_018979121.1">
    <property type="nucleotide sequence ID" value="NZ_BAQD01000015.1"/>
</dbReference>
<gene>
    <name evidence="5" type="primary">tatC</name>
    <name evidence="7" type="ORF">AA15669_1150</name>
</gene>
<dbReference type="PANTHER" id="PTHR30371:SF0">
    <property type="entry name" value="SEC-INDEPENDENT PROTEIN TRANSLOCASE PROTEIN TATC, CHLOROPLASTIC-RELATED"/>
    <property type="match status" value="1"/>
</dbReference>
<dbReference type="EMBL" id="BAQD01000015">
    <property type="protein sequence ID" value="GBQ06923.1"/>
    <property type="molecule type" value="Genomic_DNA"/>
</dbReference>
<keyword evidence="2 5" id="KW-0812">Transmembrane</keyword>
<keyword evidence="8" id="KW-1185">Reference proteome</keyword>
<evidence type="ECO:0000256" key="2">
    <source>
        <dbReference type="ARBA" id="ARBA00022692"/>
    </source>
</evidence>
<comment type="caution">
    <text evidence="7">The sequence shown here is derived from an EMBL/GenBank/DDBJ whole genome shotgun (WGS) entry which is preliminary data.</text>
</comment>
<keyword evidence="4 5" id="KW-0472">Membrane</keyword>
<dbReference type="Proteomes" id="UP001062901">
    <property type="component" value="Unassembled WGS sequence"/>
</dbReference>
<feature type="transmembrane region" description="Helical" evidence="5">
    <location>
        <begin position="79"/>
        <end position="103"/>
    </location>
</feature>
<keyword evidence="5" id="KW-0653">Protein transport</keyword>
<evidence type="ECO:0000256" key="5">
    <source>
        <dbReference type="HAMAP-Rule" id="MF_00902"/>
    </source>
</evidence>
<evidence type="ECO:0000256" key="1">
    <source>
        <dbReference type="ARBA" id="ARBA00004141"/>
    </source>
</evidence>
<comment type="caution">
    <text evidence="5">Lacks conserved residue(s) required for the propagation of feature annotation.</text>
</comment>
<dbReference type="PRINTS" id="PR01840">
    <property type="entry name" value="TATCFAMILY"/>
</dbReference>
<evidence type="ECO:0000313" key="7">
    <source>
        <dbReference type="EMBL" id="GBQ06923.1"/>
    </source>
</evidence>
<comment type="subcellular location">
    <subcellularLocation>
        <location evidence="5">Cell membrane</location>
        <topology evidence="5">Multi-pass membrane protein</topology>
    </subcellularLocation>
    <subcellularLocation>
        <location evidence="1">Membrane</location>
        <topology evidence="1">Multi-pass membrane protein</topology>
    </subcellularLocation>
</comment>
<keyword evidence="3 5" id="KW-1133">Transmembrane helix</keyword>
<comment type="subunit">
    <text evidence="5">The Tat system comprises two distinct complexes: a TatABC complex, containing multiple copies of TatA, TatB and TatC subunits, and a separate TatA complex, containing only TatA subunits. Substrates initially bind to the TatABC complex, which probably triggers association of the separate TatA complex to form the active translocon.</text>
</comment>
<feature type="transmembrane region" description="Helical" evidence="5">
    <location>
        <begin position="209"/>
        <end position="226"/>
    </location>
</feature>
<feature type="transmembrane region" description="Helical" evidence="5">
    <location>
        <begin position="115"/>
        <end position="137"/>
    </location>
</feature>
<dbReference type="PANTHER" id="PTHR30371">
    <property type="entry name" value="SEC-INDEPENDENT PROTEIN TRANSLOCASE PROTEIN TATC"/>
    <property type="match status" value="1"/>
</dbReference>
<keyword evidence="5" id="KW-0813">Transport</keyword>
<comment type="function">
    <text evidence="5">Part of the twin-arginine translocation (Tat) system that transports large folded proteins containing a characteristic twin-arginine motif in their signal peptide across membranes. Together with TatB, TatC is part of a receptor directly interacting with Tat signal peptides.</text>
</comment>
<keyword evidence="5" id="KW-1003">Cell membrane</keyword>
<feature type="transmembrane region" description="Helical" evidence="5">
    <location>
        <begin position="25"/>
        <end position="43"/>
    </location>
</feature>
<dbReference type="NCBIfam" id="TIGR00945">
    <property type="entry name" value="tatC"/>
    <property type="match status" value="1"/>
</dbReference>